<feature type="transmembrane region" description="Helical" evidence="7">
    <location>
        <begin position="517"/>
        <end position="540"/>
    </location>
</feature>
<dbReference type="AlphaFoldDB" id="A0A1R1LJA6"/>
<keyword evidence="4 7" id="KW-1133">Transmembrane helix</keyword>
<dbReference type="Pfam" id="PF05425">
    <property type="entry name" value="CopD"/>
    <property type="match status" value="1"/>
</dbReference>
<dbReference type="Pfam" id="PF09678">
    <property type="entry name" value="Caa3_CtaG"/>
    <property type="match status" value="1"/>
</dbReference>
<dbReference type="GO" id="GO:0006825">
    <property type="term" value="P:copper ion transport"/>
    <property type="evidence" value="ECO:0007669"/>
    <property type="project" value="InterPro"/>
</dbReference>
<feature type="domain" description="Copper resistance protein D" evidence="8">
    <location>
        <begin position="264"/>
        <end position="362"/>
    </location>
</feature>
<keyword evidence="10" id="KW-1185">Reference proteome</keyword>
<dbReference type="EMBL" id="MRDE01000016">
    <property type="protein sequence ID" value="OMH27625.1"/>
    <property type="molecule type" value="Genomic_DNA"/>
</dbReference>
<evidence type="ECO:0000256" key="3">
    <source>
        <dbReference type="ARBA" id="ARBA00022692"/>
    </source>
</evidence>
<keyword evidence="5 7" id="KW-0472">Membrane</keyword>
<evidence type="ECO:0000256" key="7">
    <source>
        <dbReference type="SAM" id="Phobius"/>
    </source>
</evidence>
<feature type="transmembrane region" description="Helical" evidence="7">
    <location>
        <begin position="560"/>
        <end position="577"/>
    </location>
</feature>
<evidence type="ECO:0000313" key="10">
    <source>
        <dbReference type="Proteomes" id="UP000187085"/>
    </source>
</evidence>
<name>A0A1R1LJA6_9MICC</name>
<protein>
    <submittedName>
        <fullName evidence="9">Copper resistance protein CopD</fullName>
    </submittedName>
</protein>
<feature type="transmembrane region" description="Helical" evidence="7">
    <location>
        <begin position="473"/>
        <end position="496"/>
    </location>
</feature>
<dbReference type="PANTHER" id="PTHR34820:SF4">
    <property type="entry name" value="INNER MEMBRANE PROTEIN YEBZ"/>
    <property type="match status" value="1"/>
</dbReference>
<dbReference type="STRING" id="554083.BKD30_02960"/>
<proteinExistence type="predicted"/>
<feature type="transmembrane region" description="Helical" evidence="7">
    <location>
        <begin position="164"/>
        <end position="192"/>
    </location>
</feature>
<organism evidence="9 10">
    <name type="scientific">Tersicoccus phoenicis</name>
    <dbReference type="NCBI Taxonomy" id="554083"/>
    <lineage>
        <taxon>Bacteria</taxon>
        <taxon>Bacillati</taxon>
        <taxon>Actinomycetota</taxon>
        <taxon>Actinomycetes</taxon>
        <taxon>Micrococcales</taxon>
        <taxon>Micrococcaceae</taxon>
        <taxon>Tersicoccus</taxon>
    </lineage>
</organism>
<dbReference type="GO" id="GO:0005886">
    <property type="term" value="C:plasma membrane"/>
    <property type="evidence" value="ECO:0007669"/>
    <property type="project" value="UniProtKB-SubCell"/>
</dbReference>
<dbReference type="Proteomes" id="UP000187085">
    <property type="component" value="Unassembled WGS sequence"/>
</dbReference>
<dbReference type="PANTHER" id="PTHR34820">
    <property type="entry name" value="INNER MEMBRANE PROTEIN YEBZ"/>
    <property type="match status" value="1"/>
</dbReference>
<dbReference type="InterPro" id="IPR032694">
    <property type="entry name" value="CopC/D"/>
</dbReference>
<evidence type="ECO:0000256" key="4">
    <source>
        <dbReference type="ARBA" id="ARBA00022989"/>
    </source>
</evidence>
<feature type="transmembrane region" description="Helical" evidence="7">
    <location>
        <begin position="301"/>
        <end position="321"/>
    </location>
</feature>
<feature type="transmembrane region" description="Helical" evidence="7">
    <location>
        <begin position="199"/>
        <end position="221"/>
    </location>
</feature>
<reference evidence="9 10" key="1">
    <citation type="submission" date="2016-12" db="EMBL/GenBank/DDBJ databases">
        <title>Draft genome of Tersicoccus phoenicis 1P05MA.</title>
        <authorList>
            <person name="Nakajima Y."/>
            <person name="Yoshizawa S."/>
            <person name="Nakamura K."/>
            <person name="Ogura Y."/>
            <person name="Hayashi T."/>
            <person name="Kogure K."/>
        </authorList>
    </citation>
    <scope>NUCLEOTIDE SEQUENCE [LARGE SCALE GENOMIC DNA]</scope>
    <source>
        <strain evidence="9 10">1p05MA</strain>
    </source>
</reference>
<comment type="caution">
    <text evidence="9">The sequence shown here is derived from an EMBL/GenBank/DDBJ whole genome shotgun (WGS) entry which is preliminary data.</text>
</comment>
<feature type="transmembrane region" description="Helical" evidence="7">
    <location>
        <begin position="268"/>
        <end position="289"/>
    </location>
</feature>
<evidence type="ECO:0000256" key="6">
    <source>
        <dbReference type="SAM" id="MobiDB-lite"/>
    </source>
</evidence>
<feature type="transmembrane region" description="Helical" evidence="7">
    <location>
        <begin position="407"/>
        <end position="427"/>
    </location>
</feature>
<feature type="transmembrane region" description="Helical" evidence="7">
    <location>
        <begin position="341"/>
        <end position="362"/>
    </location>
</feature>
<keyword evidence="3 7" id="KW-0812">Transmembrane</keyword>
<feature type="transmembrane region" description="Helical" evidence="7">
    <location>
        <begin position="32"/>
        <end position="56"/>
    </location>
</feature>
<feature type="region of interest" description="Disordered" evidence="6">
    <location>
        <begin position="693"/>
        <end position="742"/>
    </location>
</feature>
<feature type="transmembrane region" description="Helical" evidence="7">
    <location>
        <begin position="638"/>
        <end position="660"/>
    </location>
</feature>
<feature type="region of interest" description="Disordered" evidence="6">
    <location>
        <begin position="1"/>
        <end position="22"/>
    </location>
</feature>
<dbReference type="InterPro" id="IPR019108">
    <property type="entry name" value="Caa3_assmbl_CtaG-rel"/>
</dbReference>
<keyword evidence="2" id="KW-1003">Cell membrane</keyword>
<sequence length="742" mass="77937">MVSTQHDQGRRGAAASSPDPDDIPVLPSNAAFWLAPAAVAAVVGVVAGLQLTGAAARSGISDPGALVRWGLPAAQMASYLSMAVVIGCLLFACSLVPGFADARRPRPGAAPDRDTEHPAFRRLMTAAAAAGVVWTLAAVVVTVLTYSDVSGTPLSAEPTFTAQLAYFVTALGAGRAWLAITVIAAVVTTLALGVRRLTGLALTALLALGATIPLSLIGHSASAGDHTGAASSLGLHLVGISLWVGGIGALAVAAPALGSLTGVTLRRFSAVAGIAFVLVAASGVINAAIRLGDWSALASPYGTLVIAKTVATLVLGGFGFAHRRWVIPWFTAGRLSARRALGQLIVGEVVVMAATMGLGVALSRSATPAPEELVPAPDASPALLLSGYELPPELTPARLLSEWRWDWLWVAVALLAAVGYLRGVWVLHRRGDAVPVLRTLSWLAGCAALVYVTSGGLSVYGRVMFSVHMVDHMALTMVVPLFLVVGAPVTLALRALRPRRDGTRGPREWILRVLHSRFSALITHPVVAAALFVGSLVVFYYTPLFGFAMTEYVGHELMNLHFLLTGYLFLLVLIGTDPLPRRPVYPLRLVLLLATMAFHAFFGVTLMSSTTLLQPDYFGNLGRPWGLSPIADQQLGGAFAWGIGEIPTVLVAIGVAVMWSRADSRESRRRDRAADRNNEAELSAYNDMFARLARHDPGTGQPADGGGAEGADRRPGQVAQPTRGSTRTVPHDTPPHTPEETL</sequence>
<feature type="transmembrane region" description="Helical" evidence="7">
    <location>
        <begin position="76"/>
        <end position="102"/>
    </location>
</feature>
<gene>
    <name evidence="9" type="ORF">BKD30_02960</name>
</gene>
<evidence type="ECO:0000256" key="1">
    <source>
        <dbReference type="ARBA" id="ARBA00004651"/>
    </source>
</evidence>
<feature type="transmembrane region" description="Helical" evidence="7">
    <location>
        <begin position="233"/>
        <end position="256"/>
    </location>
</feature>
<feature type="transmembrane region" description="Helical" evidence="7">
    <location>
        <begin position="439"/>
        <end position="461"/>
    </location>
</feature>
<feature type="compositionally biased region" description="Basic and acidic residues" evidence="6">
    <location>
        <begin position="729"/>
        <end position="742"/>
    </location>
</feature>
<dbReference type="InterPro" id="IPR008457">
    <property type="entry name" value="Cu-R_CopD_dom"/>
</dbReference>
<evidence type="ECO:0000313" key="9">
    <source>
        <dbReference type="EMBL" id="OMH27625.1"/>
    </source>
</evidence>
<evidence type="ECO:0000256" key="5">
    <source>
        <dbReference type="ARBA" id="ARBA00023136"/>
    </source>
</evidence>
<evidence type="ECO:0000259" key="8">
    <source>
        <dbReference type="Pfam" id="PF05425"/>
    </source>
</evidence>
<evidence type="ECO:0000256" key="2">
    <source>
        <dbReference type="ARBA" id="ARBA00022475"/>
    </source>
</evidence>
<comment type="subcellular location">
    <subcellularLocation>
        <location evidence="1">Cell membrane</location>
        <topology evidence="1">Multi-pass membrane protein</topology>
    </subcellularLocation>
</comment>
<accession>A0A1R1LJA6</accession>
<feature type="transmembrane region" description="Helical" evidence="7">
    <location>
        <begin position="123"/>
        <end position="144"/>
    </location>
</feature>
<feature type="transmembrane region" description="Helical" evidence="7">
    <location>
        <begin position="589"/>
        <end position="608"/>
    </location>
</feature>